<feature type="compositionally biased region" description="Low complexity" evidence="1">
    <location>
        <begin position="34"/>
        <end position="57"/>
    </location>
</feature>
<feature type="domain" description="Glucose/Sorbosone dehydrogenase" evidence="2">
    <location>
        <begin position="85"/>
        <end position="412"/>
    </location>
</feature>
<dbReference type="Gene3D" id="2.120.10.30">
    <property type="entry name" value="TolB, C-terminal domain"/>
    <property type="match status" value="1"/>
</dbReference>
<reference evidence="3 4" key="1">
    <citation type="journal article" date="2009" name="Stand. Genomic Sci.">
        <title>Complete genome sequence of Halorhabdus utahensis type strain (AX-2).</title>
        <authorList>
            <person name="Anderson I."/>
            <person name="Tindall B.J."/>
            <person name="Pomrenke H."/>
            <person name="Goker M."/>
            <person name="Lapidus A."/>
            <person name="Nolan M."/>
            <person name="Copeland A."/>
            <person name="Glavina Del Rio T."/>
            <person name="Chen F."/>
            <person name="Tice H."/>
            <person name="Cheng J.F."/>
            <person name="Lucas S."/>
            <person name="Chertkov O."/>
            <person name="Bruce D."/>
            <person name="Brettin T."/>
            <person name="Detter J.C."/>
            <person name="Han C."/>
            <person name="Goodwin L."/>
            <person name="Land M."/>
            <person name="Hauser L."/>
            <person name="Chang Y.J."/>
            <person name="Jeffries C.D."/>
            <person name="Pitluck S."/>
            <person name="Pati A."/>
            <person name="Mavromatis K."/>
            <person name="Ivanova N."/>
            <person name="Ovchinnikova G."/>
            <person name="Chen A."/>
            <person name="Palaniappan K."/>
            <person name="Chain P."/>
            <person name="Rohde M."/>
            <person name="Bristow J."/>
            <person name="Eisen J.A."/>
            <person name="Markowitz V."/>
            <person name="Hugenholtz P."/>
            <person name="Kyrpides N.C."/>
            <person name="Klenk H.P."/>
        </authorList>
    </citation>
    <scope>NUCLEOTIDE SEQUENCE [LARGE SCALE GENOMIC DNA]</scope>
    <source>
        <strain evidence="4">DSM 12940 / JCM 11049 / AX-2</strain>
    </source>
</reference>
<dbReference type="EMBL" id="CP001687">
    <property type="protein sequence ID" value="ACV10328.1"/>
    <property type="molecule type" value="Genomic_DNA"/>
</dbReference>
<dbReference type="Pfam" id="PF07995">
    <property type="entry name" value="GSDH"/>
    <property type="match status" value="1"/>
</dbReference>
<organism evidence="3 4">
    <name type="scientific">Halorhabdus utahensis (strain DSM 12940 / JCM 11049 / AX-2)</name>
    <dbReference type="NCBI Taxonomy" id="519442"/>
    <lineage>
        <taxon>Archaea</taxon>
        <taxon>Methanobacteriati</taxon>
        <taxon>Methanobacteriota</taxon>
        <taxon>Stenosarchaea group</taxon>
        <taxon>Halobacteria</taxon>
        <taxon>Halobacteriales</taxon>
        <taxon>Haloarculaceae</taxon>
        <taxon>Halorhabdus</taxon>
    </lineage>
</organism>
<dbReference type="eggNOG" id="arCOG02796">
    <property type="taxonomic scope" value="Archaea"/>
</dbReference>
<feature type="region of interest" description="Disordered" evidence="1">
    <location>
        <begin position="1"/>
        <end position="72"/>
    </location>
</feature>
<evidence type="ECO:0000259" key="2">
    <source>
        <dbReference type="Pfam" id="PF07995"/>
    </source>
</evidence>
<keyword evidence="4" id="KW-1185">Reference proteome</keyword>
<dbReference type="InterPro" id="IPR012938">
    <property type="entry name" value="Glc/Sorbosone_DH"/>
</dbReference>
<dbReference type="PANTHER" id="PTHR19328:SF75">
    <property type="entry name" value="ALDOSE SUGAR DEHYDROGENASE YLII"/>
    <property type="match status" value="1"/>
</dbReference>
<name>C7NP37_HALUD</name>
<evidence type="ECO:0000256" key="1">
    <source>
        <dbReference type="SAM" id="MobiDB-lite"/>
    </source>
</evidence>
<dbReference type="Proteomes" id="UP000002071">
    <property type="component" value="Chromosome"/>
</dbReference>
<dbReference type="PANTHER" id="PTHR19328">
    <property type="entry name" value="HEDGEHOG-INTERACTING PROTEIN"/>
    <property type="match status" value="1"/>
</dbReference>
<protein>
    <recommendedName>
        <fullName evidence="2">Glucose/Sorbosone dehydrogenase domain-containing protein</fullName>
    </recommendedName>
</protein>
<evidence type="ECO:0000313" key="3">
    <source>
        <dbReference type="EMBL" id="ACV10328.1"/>
    </source>
</evidence>
<feature type="compositionally biased region" description="Acidic residues" evidence="1">
    <location>
        <begin position="21"/>
        <end position="33"/>
    </location>
</feature>
<dbReference type="InterPro" id="IPR011041">
    <property type="entry name" value="Quinoprot_gluc/sorb_DH_b-prop"/>
</dbReference>
<gene>
    <name evidence="3" type="ordered locus">Huta_0140</name>
</gene>
<dbReference type="SUPFAM" id="SSF50952">
    <property type="entry name" value="Soluble quinoprotein glucose dehydrogenase"/>
    <property type="match status" value="1"/>
</dbReference>
<dbReference type="HOGENOM" id="CLU_012344_3_2_2"/>
<evidence type="ECO:0000313" key="4">
    <source>
        <dbReference type="Proteomes" id="UP000002071"/>
    </source>
</evidence>
<dbReference type="STRING" id="519442.Huta_0140"/>
<dbReference type="KEGG" id="hut:Huta_0140"/>
<proteinExistence type="predicted"/>
<accession>C7NP37</accession>
<dbReference type="AlphaFoldDB" id="C7NP37"/>
<dbReference type="InterPro" id="IPR011042">
    <property type="entry name" value="6-blade_b-propeller_TolB-like"/>
</dbReference>
<feature type="compositionally biased region" description="Acidic residues" evidence="1">
    <location>
        <begin position="58"/>
        <end position="70"/>
    </location>
</feature>
<sequence length="469" mass="49743">MLGAGFTAVGGSLAGCTDDSTPTEDTETAETTDTESTTESPETDEPPSTTESETTTTEADETTTESDEEGLPASVGVEQVAGGFTAPVSVTFPPEDGVVLVADQVGTIHVVSDGSVRDEPLIDIRDRMIDVSGYDERGLLGFALHPDYPADDRLFVRYSAPPGEATPEDYSHTFALSSFSIETDTLAADTDTEQRILEFPEPQTNHNAGALEFGPDGYLYIAVGDGGGADDTGTGHVSDWFAANSGGNGQDVTENLLGGVLRIDVTETGEEPYAIPEDNPLVGTDGLDEYYAWGLRNPWRMAFHDGELYAADVGQGRFEEVNRVTNGGNYGWNVREGTHCFSPGSSNGSCPIETPDGEPLLDPVIEYPHSGQPVSGVAVIGGQFYTGESIPGLRDRYVFADWQANGTLFVGTPTEDGLWETTTISVDDSEFAPMILAFGRDQAGELYVCASERGQLVGSTGAVYRLTSA</sequence>
<dbReference type="OrthoDB" id="6744at2157"/>